<evidence type="ECO:0008006" key="3">
    <source>
        <dbReference type="Google" id="ProtNLM"/>
    </source>
</evidence>
<proteinExistence type="predicted"/>
<dbReference type="PIRSF" id="PIRSF008502">
    <property type="entry name" value="UCP008502"/>
    <property type="match status" value="1"/>
</dbReference>
<name>A0ABP7MBC8_9GAMM</name>
<sequence>MPRYIALLRGVSPLNAKMPALRACFEGAGFTNVRTLLSSGNVAFDAPRRGEATLARQAEAAMADALGRSFKTFIRSQAQLRALLDGDPFQAFELPPGAKRVVTFLDAAPAPPPGLPITKAEASILAVNGREVFTAYVPVPGTPVFMTLIAKTFGDATTTRTWDTLHRCAAA</sequence>
<organism evidence="1 2">
    <name type="scientific">Luteimonas lutimaris</name>
    <dbReference type="NCBI Taxonomy" id="698645"/>
    <lineage>
        <taxon>Bacteria</taxon>
        <taxon>Pseudomonadati</taxon>
        <taxon>Pseudomonadota</taxon>
        <taxon>Gammaproteobacteria</taxon>
        <taxon>Lysobacterales</taxon>
        <taxon>Lysobacteraceae</taxon>
        <taxon>Luteimonas</taxon>
    </lineage>
</organism>
<reference evidence="2" key="1">
    <citation type="journal article" date="2019" name="Int. J. Syst. Evol. Microbiol.">
        <title>The Global Catalogue of Microorganisms (GCM) 10K type strain sequencing project: providing services to taxonomists for standard genome sequencing and annotation.</title>
        <authorList>
            <consortium name="The Broad Institute Genomics Platform"/>
            <consortium name="The Broad Institute Genome Sequencing Center for Infectious Disease"/>
            <person name="Wu L."/>
            <person name="Ma J."/>
        </authorList>
    </citation>
    <scope>NUCLEOTIDE SEQUENCE [LARGE SCALE GENOMIC DNA]</scope>
    <source>
        <strain evidence="2">JCM 16916</strain>
    </source>
</reference>
<dbReference type="PANTHER" id="PTHR36439">
    <property type="entry name" value="BLL4334 PROTEIN"/>
    <property type="match status" value="1"/>
</dbReference>
<dbReference type="InterPro" id="IPR012545">
    <property type="entry name" value="DUF1697"/>
</dbReference>
<dbReference type="Gene3D" id="3.30.70.1280">
    <property type="entry name" value="SP0830-like domains"/>
    <property type="match status" value="1"/>
</dbReference>
<comment type="caution">
    <text evidence="1">The sequence shown here is derived from an EMBL/GenBank/DDBJ whole genome shotgun (WGS) entry which is preliminary data.</text>
</comment>
<evidence type="ECO:0000313" key="2">
    <source>
        <dbReference type="Proteomes" id="UP001501727"/>
    </source>
</evidence>
<dbReference type="Pfam" id="PF08002">
    <property type="entry name" value="DUF1697"/>
    <property type="match status" value="1"/>
</dbReference>
<dbReference type="Proteomes" id="UP001501727">
    <property type="component" value="Unassembled WGS sequence"/>
</dbReference>
<dbReference type="SUPFAM" id="SSF160379">
    <property type="entry name" value="SP0830-like"/>
    <property type="match status" value="1"/>
</dbReference>
<evidence type="ECO:0000313" key="1">
    <source>
        <dbReference type="EMBL" id="GAA3918924.1"/>
    </source>
</evidence>
<dbReference type="RefSeq" id="WP_344758920.1">
    <property type="nucleotide sequence ID" value="NZ_BAAAZU010000004.1"/>
</dbReference>
<dbReference type="PANTHER" id="PTHR36439:SF1">
    <property type="entry name" value="DUF1697 DOMAIN-CONTAINING PROTEIN"/>
    <property type="match status" value="1"/>
</dbReference>
<gene>
    <name evidence="1" type="ORF">GCM10022229_10650</name>
</gene>
<protein>
    <recommendedName>
        <fullName evidence="3">DUF1697 domain-containing protein</fullName>
    </recommendedName>
</protein>
<dbReference type="EMBL" id="BAAAZU010000004">
    <property type="protein sequence ID" value="GAA3918924.1"/>
    <property type="molecule type" value="Genomic_DNA"/>
</dbReference>
<accession>A0ABP7MBC8</accession>
<keyword evidence="2" id="KW-1185">Reference proteome</keyword>